<dbReference type="InterPro" id="IPR001898">
    <property type="entry name" value="SLC13A/DASS"/>
</dbReference>
<reference evidence="8 9" key="1">
    <citation type="submission" date="2020-02" db="EMBL/GenBank/DDBJ databases">
        <title>Draft genome sequence of Haematococcus lacustris strain NIES-144.</title>
        <authorList>
            <person name="Morimoto D."/>
            <person name="Nakagawa S."/>
            <person name="Yoshida T."/>
            <person name="Sawayama S."/>
        </authorList>
    </citation>
    <scope>NUCLEOTIDE SEQUENCE [LARGE SCALE GENOMIC DNA]</scope>
    <source>
        <strain evidence="8 9">NIES-144</strain>
    </source>
</reference>
<dbReference type="AlphaFoldDB" id="A0A6A0AB68"/>
<dbReference type="Proteomes" id="UP000485058">
    <property type="component" value="Unassembled WGS sequence"/>
</dbReference>
<keyword evidence="6" id="KW-0472">Membrane</keyword>
<sequence length="135" mass="13684">MAGLTNDAIWLIVISFFFAKASGSAFYRQPGGAYAFEKTGLGQRIANMMVAAVGHSTLGLAYSLAAAEVLLAPAMPSCTARAGGIFMPGLAYSLAAAEVLLAPAMPSCTARAGGIFMPPVDSHTVGLWAGVSAGQ</sequence>
<name>A0A6A0AB68_HAELA</name>
<evidence type="ECO:0000256" key="7">
    <source>
        <dbReference type="SAM" id="SignalP"/>
    </source>
</evidence>
<keyword evidence="7" id="KW-0732">Signal</keyword>
<evidence type="ECO:0000256" key="2">
    <source>
        <dbReference type="ARBA" id="ARBA00007349"/>
    </source>
</evidence>
<keyword evidence="4" id="KW-0934">Plastid</keyword>
<keyword evidence="3" id="KW-0812">Transmembrane</keyword>
<feature type="chain" id="PRO_5025591957" evidence="7">
    <location>
        <begin position="24"/>
        <end position="135"/>
    </location>
</feature>
<dbReference type="EMBL" id="BLLF01004590">
    <property type="protein sequence ID" value="GFH29908.1"/>
    <property type="molecule type" value="Genomic_DNA"/>
</dbReference>
<evidence type="ECO:0000256" key="1">
    <source>
        <dbReference type="ARBA" id="ARBA00004478"/>
    </source>
</evidence>
<comment type="similarity">
    <text evidence="2">Belongs to the SLC13A/DASS transporter (TC 2.A.47) family. DIT1 subfamily.</text>
</comment>
<dbReference type="GO" id="GO:0009706">
    <property type="term" value="C:chloroplast inner membrane"/>
    <property type="evidence" value="ECO:0007669"/>
    <property type="project" value="UniProtKB-SubCell"/>
</dbReference>
<evidence type="ECO:0000313" key="8">
    <source>
        <dbReference type="EMBL" id="GFH29908.1"/>
    </source>
</evidence>
<evidence type="ECO:0000313" key="9">
    <source>
        <dbReference type="Proteomes" id="UP000485058"/>
    </source>
</evidence>
<comment type="subcellular location">
    <subcellularLocation>
        <location evidence="1">Plastid</location>
        <location evidence="1">Chloroplast inner membrane</location>
        <topology evidence="1">Multi-pass membrane protein</topology>
    </subcellularLocation>
</comment>
<evidence type="ECO:0000256" key="4">
    <source>
        <dbReference type="ARBA" id="ARBA00022780"/>
    </source>
</evidence>
<organism evidence="8 9">
    <name type="scientific">Haematococcus lacustris</name>
    <name type="common">Green alga</name>
    <name type="synonym">Haematococcus pluvialis</name>
    <dbReference type="NCBI Taxonomy" id="44745"/>
    <lineage>
        <taxon>Eukaryota</taxon>
        <taxon>Viridiplantae</taxon>
        <taxon>Chlorophyta</taxon>
        <taxon>core chlorophytes</taxon>
        <taxon>Chlorophyceae</taxon>
        <taxon>CS clade</taxon>
        <taxon>Chlamydomonadales</taxon>
        <taxon>Haematococcaceae</taxon>
        <taxon>Haematococcus</taxon>
    </lineage>
</organism>
<keyword evidence="5" id="KW-1133">Transmembrane helix</keyword>
<dbReference type="PANTHER" id="PTHR42826">
    <property type="entry name" value="DICARBOXYLATE TRANSPORTER 2.1, CHLOROPLASTIC"/>
    <property type="match status" value="1"/>
</dbReference>
<evidence type="ECO:0000256" key="3">
    <source>
        <dbReference type="ARBA" id="ARBA00022692"/>
    </source>
</evidence>
<keyword evidence="9" id="KW-1185">Reference proteome</keyword>
<evidence type="ECO:0000256" key="5">
    <source>
        <dbReference type="ARBA" id="ARBA00022989"/>
    </source>
</evidence>
<gene>
    <name evidence="8" type="ORF">HaLaN_28658</name>
</gene>
<evidence type="ECO:0000256" key="6">
    <source>
        <dbReference type="ARBA" id="ARBA00023136"/>
    </source>
</evidence>
<dbReference type="Pfam" id="PF00939">
    <property type="entry name" value="Na_sulph_symp"/>
    <property type="match status" value="1"/>
</dbReference>
<keyword evidence="4" id="KW-1001">Plastid inner membrane</keyword>
<comment type="caution">
    <text evidence="8">The sequence shown here is derived from an EMBL/GenBank/DDBJ whole genome shotgun (WGS) entry which is preliminary data.</text>
</comment>
<feature type="signal peptide" evidence="7">
    <location>
        <begin position="1"/>
        <end position="23"/>
    </location>
</feature>
<proteinExistence type="inferred from homology"/>
<protein>
    <submittedName>
        <fullName evidence="8">Sodium:sulfate symporter</fullName>
    </submittedName>
</protein>
<dbReference type="GO" id="GO:0015140">
    <property type="term" value="F:malate transmembrane transporter activity"/>
    <property type="evidence" value="ECO:0007669"/>
    <property type="project" value="UniProtKB-ARBA"/>
</dbReference>
<dbReference type="InterPro" id="IPR030676">
    <property type="entry name" value="CitT-rel"/>
</dbReference>
<accession>A0A6A0AB68</accession>